<dbReference type="EMBL" id="MFJC01000066">
    <property type="protein sequence ID" value="OGG08450.1"/>
    <property type="molecule type" value="Genomic_DNA"/>
</dbReference>
<comment type="caution">
    <text evidence="1">The sequence shown here is derived from an EMBL/GenBank/DDBJ whole genome shotgun (WGS) entry which is preliminary data.</text>
</comment>
<protein>
    <submittedName>
        <fullName evidence="1">Uncharacterized protein</fullName>
    </submittedName>
</protein>
<dbReference type="AlphaFoldDB" id="A0A1F5Z7P0"/>
<accession>A0A1F5Z7P0</accession>
<gene>
    <name evidence="1" type="ORF">A2154_04725</name>
</gene>
<sequence>MAMELDVDNIPIHVMGGYVVVLVSEHPNKLNFVARWQFEWQSGKFDWDSPEAPTNEDFDKIELGHMVPVRIEGKYRQAVVLGMLSVRNAFAGQENDQTAIPVPEEIIIGIYNWGSGQIPADFELHG</sequence>
<reference evidence="1 2" key="1">
    <citation type="journal article" date="2016" name="Nat. Commun.">
        <title>Thousands of microbial genomes shed light on interconnected biogeochemical processes in an aquifer system.</title>
        <authorList>
            <person name="Anantharaman K."/>
            <person name="Brown C.T."/>
            <person name="Hug L.A."/>
            <person name="Sharon I."/>
            <person name="Castelle C.J."/>
            <person name="Probst A.J."/>
            <person name="Thomas B.C."/>
            <person name="Singh A."/>
            <person name="Wilkins M.J."/>
            <person name="Karaoz U."/>
            <person name="Brodie E.L."/>
            <person name="Williams K.H."/>
            <person name="Hubbard S.S."/>
            <person name="Banfield J.F."/>
        </authorList>
    </citation>
    <scope>NUCLEOTIDE SEQUENCE [LARGE SCALE GENOMIC DNA]</scope>
</reference>
<evidence type="ECO:0000313" key="1">
    <source>
        <dbReference type="EMBL" id="OGG08450.1"/>
    </source>
</evidence>
<dbReference type="Proteomes" id="UP000176854">
    <property type="component" value="Unassembled WGS sequence"/>
</dbReference>
<organism evidence="1 2">
    <name type="scientific">Candidatus Gottesmanbacteria bacterium RBG_16_43_7</name>
    <dbReference type="NCBI Taxonomy" id="1798373"/>
    <lineage>
        <taxon>Bacteria</taxon>
        <taxon>Candidatus Gottesmaniibacteriota</taxon>
    </lineage>
</organism>
<proteinExistence type="predicted"/>
<evidence type="ECO:0000313" key="2">
    <source>
        <dbReference type="Proteomes" id="UP000176854"/>
    </source>
</evidence>
<name>A0A1F5Z7P0_9BACT</name>